<evidence type="ECO:0008006" key="3">
    <source>
        <dbReference type="Google" id="ProtNLM"/>
    </source>
</evidence>
<protein>
    <recommendedName>
        <fullName evidence="3">Cytoplasmic protein</fullName>
    </recommendedName>
</protein>
<reference evidence="1 2" key="1">
    <citation type="journal article" date="2014" name="Mol. Plant Microbe Interact.">
        <title>The complete genome sequence of Candidatus Liberibacter americanus, associated with citrus Huanglongbing.</title>
        <authorList>
            <person name="Wulff N.A."/>
            <person name="Zhang S."/>
            <person name="Setubal J.C."/>
            <person name="Almeida N.F."/>
            <person name="Martins E.C."/>
            <person name="Harakava R."/>
            <person name="Kumar D."/>
            <person name="Rangel L.T."/>
            <person name="Foissac X."/>
            <person name="Bove J."/>
            <person name="Gabriel D.W."/>
        </authorList>
    </citation>
    <scope>NUCLEOTIDE SEQUENCE [LARGE SCALE GENOMIC DNA]</scope>
    <source>
        <strain evidence="1 2">Sao Paulo</strain>
    </source>
</reference>
<dbReference type="Proteomes" id="UP000017862">
    <property type="component" value="Chromosome"/>
</dbReference>
<keyword evidence="2" id="KW-1185">Reference proteome</keyword>
<dbReference type="STRING" id="1261131.lam_155"/>
<evidence type="ECO:0000313" key="1">
    <source>
        <dbReference type="EMBL" id="AHA27529.1"/>
    </source>
</evidence>
<dbReference type="EMBL" id="CP006604">
    <property type="protein sequence ID" value="AHA27529.1"/>
    <property type="molecule type" value="Genomic_DNA"/>
</dbReference>
<dbReference type="HOGENOM" id="CLU_081814_1_0_5"/>
<sequence>MAQRPLMPKASAVWLIENTSISFKQVADFCGLHHLEVVAIADGETLQNIKGFDLVSANQLSREEIEKAEKDKDYKMQLLEQKNYIVENTKRTKKYTPLSKRQDRPNAILWLLRNHPKLKDAQIARLVTTTNSTIEQVRNRTHWNSTNLSPIDPVILGLCTQVDLDTEVSKIKKDAEDTNTGRVKEKYISK</sequence>
<evidence type="ECO:0000313" key="2">
    <source>
        <dbReference type="Proteomes" id="UP000017862"/>
    </source>
</evidence>
<dbReference type="KEGG" id="lar:lam_155"/>
<name>U6B395_9HYPH</name>
<proteinExistence type="predicted"/>
<dbReference type="AlphaFoldDB" id="U6B395"/>
<accession>U6B395</accession>
<organism evidence="1 2">
    <name type="scientific">Candidatus Liberibacter americanus str. Sao Paulo</name>
    <dbReference type="NCBI Taxonomy" id="1261131"/>
    <lineage>
        <taxon>Bacteria</taxon>
        <taxon>Pseudomonadati</taxon>
        <taxon>Pseudomonadota</taxon>
        <taxon>Alphaproteobacteria</taxon>
        <taxon>Hyphomicrobiales</taxon>
        <taxon>Rhizobiaceae</taxon>
        <taxon>Liberibacter</taxon>
    </lineage>
</organism>
<dbReference type="PATRIC" id="fig|1261131.3.peg.145"/>
<dbReference type="eggNOG" id="COG3820">
    <property type="taxonomic scope" value="Bacteria"/>
</dbReference>
<dbReference type="InterPro" id="IPR010421">
    <property type="entry name" value="TrcR"/>
</dbReference>
<dbReference type="Pfam" id="PF06242">
    <property type="entry name" value="TrcR"/>
    <property type="match status" value="1"/>
</dbReference>
<gene>
    <name evidence="1" type="ORF">lam_155</name>
</gene>